<dbReference type="InterPro" id="IPR011011">
    <property type="entry name" value="Znf_FYVE_PHD"/>
</dbReference>
<feature type="region of interest" description="Disordered" evidence="30">
    <location>
        <begin position="390"/>
        <end position="1395"/>
    </location>
</feature>
<dbReference type="SMART" id="SM00487">
    <property type="entry name" value="DEXDc"/>
    <property type="match status" value="1"/>
</dbReference>
<feature type="compositionally biased region" description="Basic residues" evidence="30">
    <location>
        <begin position="967"/>
        <end position="977"/>
    </location>
</feature>
<keyword evidence="14" id="KW-0378">Hydrolase</keyword>
<feature type="compositionally biased region" description="Basic and acidic residues" evidence="30">
    <location>
        <begin position="553"/>
        <end position="562"/>
    </location>
</feature>
<comment type="catalytic activity">
    <reaction evidence="29">
        <text>ATP + H2O = ADP + phosphate + H(+)</text>
        <dbReference type="Rhea" id="RHEA:13065"/>
        <dbReference type="ChEBI" id="CHEBI:15377"/>
        <dbReference type="ChEBI" id="CHEBI:15378"/>
        <dbReference type="ChEBI" id="CHEBI:30616"/>
        <dbReference type="ChEBI" id="CHEBI:43474"/>
        <dbReference type="ChEBI" id="CHEBI:456216"/>
        <dbReference type="EC" id="3.6.4.12"/>
    </reaction>
</comment>
<keyword evidence="17" id="KW-0067">ATP-binding</keyword>
<dbReference type="InterPro" id="IPR001650">
    <property type="entry name" value="Helicase_C-like"/>
</dbReference>
<feature type="compositionally biased region" description="Basic and acidic residues" evidence="30">
    <location>
        <begin position="957"/>
        <end position="966"/>
    </location>
</feature>
<evidence type="ECO:0000256" key="30">
    <source>
        <dbReference type="SAM" id="MobiDB-lite"/>
    </source>
</evidence>
<keyword evidence="8" id="KW-1017">Isopeptide bond</keyword>
<feature type="compositionally biased region" description="Acidic residues" evidence="30">
    <location>
        <begin position="1368"/>
        <end position="1384"/>
    </location>
</feature>
<dbReference type="SUPFAM" id="SSF52540">
    <property type="entry name" value="P-loop containing nucleoside triphosphate hydrolases"/>
    <property type="match status" value="2"/>
</dbReference>
<dbReference type="InterPro" id="IPR000330">
    <property type="entry name" value="SNF2_N"/>
</dbReference>
<dbReference type="InterPro" id="IPR027417">
    <property type="entry name" value="P-loop_NTPase"/>
</dbReference>
<dbReference type="GO" id="GO:0000792">
    <property type="term" value="C:heterochromatin"/>
    <property type="evidence" value="ECO:0007669"/>
    <property type="project" value="UniProtKB-ARBA"/>
</dbReference>
<dbReference type="InterPro" id="IPR038718">
    <property type="entry name" value="SNF2-like_sf"/>
</dbReference>
<feature type="region of interest" description="Disordered" evidence="30">
    <location>
        <begin position="1"/>
        <end position="77"/>
    </location>
</feature>
<feature type="domain" description="Helicase C-terminal" evidence="32">
    <location>
        <begin position="1942"/>
        <end position="2122"/>
    </location>
</feature>
<feature type="compositionally biased region" description="Basic and acidic residues" evidence="30">
    <location>
        <begin position="800"/>
        <end position="809"/>
    </location>
</feature>
<dbReference type="GO" id="GO:0033044">
    <property type="term" value="P:regulation of chromosome organization"/>
    <property type="evidence" value="ECO:0007669"/>
    <property type="project" value="UniProtKB-ARBA"/>
</dbReference>
<dbReference type="InterPro" id="IPR014001">
    <property type="entry name" value="Helicase_ATP-bd"/>
</dbReference>
<evidence type="ECO:0000256" key="8">
    <source>
        <dbReference type="ARBA" id="ARBA00022499"/>
    </source>
</evidence>
<feature type="compositionally biased region" description="Low complexity" evidence="30">
    <location>
        <begin position="1905"/>
        <end position="1916"/>
    </location>
</feature>
<dbReference type="CDD" id="cd18068">
    <property type="entry name" value="DEXHc_ATRX"/>
    <property type="match status" value="1"/>
</dbReference>
<evidence type="ECO:0000256" key="5">
    <source>
        <dbReference type="ARBA" id="ARBA00016932"/>
    </source>
</evidence>
<dbReference type="GO" id="GO:0045944">
    <property type="term" value="P:positive regulation of transcription by RNA polymerase II"/>
    <property type="evidence" value="ECO:0007669"/>
    <property type="project" value="UniProtKB-ARBA"/>
</dbReference>
<feature type="compositionally biased region" description="Basic and acidic residues" evidence="30">
    <location>
        <begin position="676"/>
        <end position="699"/>
    </location>
</feature>
<evidence type="ECO:0000256" key="14">
    <source>
        <dbReference type="ARBA" id="ARBA00022801"/>
    </source>
</evidence>
<evidence type="ECO:0000256" key="16">
    <source>
        <dbReference type="ARBA" id="ARBA00022833"/>
    </source>
</evidence>
<feature type="compositionally biased region" description="Polar residues" evidence="30">
    <location>
        <begin position="784"/>
        <end position="796"/>
    </location>
</feature>
<dbReference type="FunFam" id="3.30.40.10:FF:000091">
    <property type="entry name" value="transcriptional regulator ATRX isoform X1"/>
    <property type="match status" value="1"/>
</dbReference>
<dbReference type="FunFam" id="3.40.50.10810:FF:000011">
    <property type="entry name" value="Transcriptional regulator ATRX homolog"/>
    <property type="match status" value="1"/>
</dbReference>
<evidence type="ECO:0000256" key="27">
    <source>
        <dbReference type="ARBA" id="ARBA00043074"/>
    </source>
</evidence>
<dbReference type="GO" id="GO:0008270">
    <property type="term" value="F:zinc ion binding"/>
    <property type="evidence" value="ECO:0007669"/>
    <property type="project" value="UniProtKB-KW"/>
</dbReference>
<evidence type="ECO:0000256" key="10">
    <source>
        <dbReference type="ARBA" id="ARBA00022723"/>
    </source>
</evidence>
<dbReference type="EC" id="3.6.4.12" evidence="4"/>
<feature type="compositionally biased region" description="Basic residues" evidence="30">
    <location>
        <begin position="1342"/>
        <end position="1351"/>
    </location>
</feature>
<feature type="domain" description="PHD-type" evidence="33">
    <location>
        <begin position="81"/>
        <end position="218"/>
    </location>
</feature>
<evidence type="ECO:0000256" key="12">
    <source>
        <dbReference type="ARBA" id="ARBA00022763"/>
    </source>
</evidence>
<dbReference type="Gene3D" id="3.30.40.10">
    <property type="entry name" value="Zinc/RING finger domain, C3HC4 (zinc finger)"/>
    <property type="match status" value="1"/>
</dbReference>
<dbReference type="InterPro" id="IPR049730">
    <property type="entry name" value="SNF2/RAD54-like_C"/>
</dbReference>
<evidence type="ECO:0000256" key="11">
    <source>
        <dbReference type="ARBA" id="ARBA00022741"/>
    </source>
</evidence>
<evidence type="ECO:0000259" key="31">
    <source>
        <dbReference type="PROSITE" id="PS51192"/>
    </source>
</evidence>
<evidence type="ECO:0000259" key="32">
    <source>
        <dbReference type="PROSITE" id="PS51194"/>
    </source>
</evidence>
<evidence type="ECO:0000313" key="35">
    <source>
        <dbReference type="Proteomes" id="UP000694571"/>
    </source>
</evidence>
<evidence type="ECO:0000256" key="17">
    <source>
        <dbReference type="ARBA" id="ARBA00022840"/>
    </source>
</evidence>
<accession>A0A8D1MDS7</accession>
<dbReference type="InterPro" id="IPR058901">
    <property type="entry name" value="ATRX_C"/>
</dbReference>
<name>A0A8D1MDS7_PIG</name>
<evidence type="ECO:0000256" key="22">
    <source>
        <dbReference type="ARBA" id="ARBA00023125"/>
    </source>
</evidence>
<dbReference type="Pfam" id="PF00176">
    <property type="entry name" value="SNF2-rel_dom"/>
    <property type="match status" value="1"/>
</dbReference>
<keyword evidence="18" id="KW-0832">Ubl conjugation</keyword>
<feature type="compositionally biased region" description="Polar residues" evidence="30">
    <location>
        <begin position="1156"/>
        <end position="1169"/>
    </location>
</feature>
<dbReference type="GO" id="GO:0005524">
    <property type="term" value="F:ATP binding"/>
    <property type="evidence" value="ECO:0007669"/>
    <property type="project" value="UniProtKB-KW"/>
</dbReference>
<dbReference type="PANTHER" id="PTHR46357:SF1">
    <property type="entry name" value="TRANSCRIPTIONAL REGULATOR ATRX"/>
    <property type="match status" value="1"/>
</dbReference>
<evidence type="ECO:0000259" key="33">
    <source>
        <dbReference type="PROSITE" id="PS51533"/>
    </source>
</evidence>
<feature type="compositionally biased region" description="Basic and acidic residues" evidence="30">
    <location>
        <begin position="885"/>
        <end position="926"/>
    </location>
</feature>
<keyword evidence="13" id="KW-0863">Zinc-finger</keyword>
<dbReference type="Pfam" id="PF26143">
    <property type="entry name" value="ATRX_C"/>
    <property type="match status" value="1"/>
</dbReference>
<keyword evidence="23" id="KW-0804">Transcription</keyword>
<dbReference type="Proteomes" id="UP000694571">
    <property type="component" value="Unplaced"/>
</dbReference>
<feature type="compositionally biased region" description="Basic residues" evidence="30">
    <location>
        <begin position="866"/>
        <end position="876"/>
    </location>
</feature>
<comment type="subcellular location">
    <subcellularLocation>
        <location evidence="2">Chromosome</location>
        <location evidence="2">Telomere</location>
    </subcellularLocation>
    <subcellularLocation>
        <location evidence="1">Nucleus</location>
        <location evidence="1">PML body</location>
    </subcellularLocation>
</comment>
<dbReference type="GO" id="GO:0042393">
    <property type="term" value="F:histone binding"/>
    <property type="evidence" value="ECO:0007669"/>
    <property type="project" value="UniProtKB-ARBA"/>
</dbReference>
<organism evidence="34 35">
    <name type="scientific">Sus scrofa</name>
    <name type="common">Pig</name>
    <dbReference type="NCBI Taxonomy" id="9823"/>
    <lineage>
        <taxon>Eukaryota</taxon>
        <taxon>Metazoa</taxon>
        <taxon>Chordata</taxon>
        <taxon>Craniata</taxon>
        <taxon>Vertebrata</taxon>
        <taxon>Euteleostomi</taxon>
        <taxon>Mammalia</taxon>
        <taxon>Eutheria</taxon>
        <taxon>Laurasiatheria</taxon>
        <taxon>Artiodactyla</taxon>
        <taxon>Suina</taxon>
        <taxon>Suidae</taxon>
        <taxon>Sus</taxon>
    </lineage>
</organism>
<comment type="subunit">
    <text evidence="28">Interacts with DAXX to form the chromatin remodeling complex ATRX:DAXX. Probably binds EZH2. Binds annexin V in a calcium and phosphatidylcholine/phosphatidylserine-dependent manner. Interacts directly with CBX5 via the PxVxL motif. Interacts with RAD50, MRE11 and NBN; indicative for an association with the MRN complex. Interacts with histone MACROH2A1. Interacts with histone H3 peptides methylated at 'Lys-10' with preferences H3K9me3 &gt; H3K9me2 &gt; H3K9me1. Interacts with histone H3 peptides unmethylated at 'Lys-5' (H3K4me0). Interacts with MECP2, SMC1 and SMC3. Interacts with SETDB1, TRIM28 and ZNF274.</text>
</comment>
<dbReference type="PROSITE" id="PS51533">
    <property type="entry name" value="ADD"/>
    <property type="match status" value="1"/>
</dbReference>
<evidence type="ECO:0000256" key="19">
    <source>
        <dbReference type="ARBA" id="ARBA00022853"/>
    </source>
</evidence>
<dbReference type="Gene3D" id="1.20.120.850">
    <property type="entry name" value="SWI2/SNF2 ATPases, N-terminal domain"/>
    <property type="match status" value="1"/>
</dbReference>
<keyword evidence="15" id="KW-0347">Helicase</keyword>
<feature type="compositionally biased region" description="Basic and acidic residues" evidence="30">
    <location>
        <begin position="816"/>
        <end position="831"/>
    </location>
</feature>
<evidence type="ECO:0000256" key="13">
    <source>
        <dbReference type="ARBA" id="ARBA00022771"/>
    </source>
</evidence>
<dbReference type="InterPro" id="IPR013083">
    <property type="entry name" value="Znf_RING/FYVE/PHD"/>
</dbReference>
<feature type="compositionally biased region" description="Acidic residues" evidence="30">
    <location>
        <begin position="1209"/>
        <end position="1220"/>
    </location>
</feature>
<dbReference type="CDD" id="cd11726">
    <property type="entry name" value="ADDz_ATRX"/>
    <property type="match status" value="1"/>
</dbReference>
<feature type="compositionally biased region" description="Basic and acidic residues" evidence="30">
    <location>
        <begin position="847"/>
        <end position="865"/>
    </location>
</feature>
<keyword evidence="21" id="KW-0805">Transcription regulation</keyword>
<feature type="compositionally biased region" description="Basic and acidic residues" evidence="30">
    <location>
        <begin position="19"/>
        <end position="33"/>
    </location>
</feature>
<feature type="compositionally biased region" description="Basic residues" evidence="30">
    <location>
        <begin position="1257"/>
        <end position="1268"/>
    </location>
</feature>
<proteinExistence type="inferred from homology"/>
<feature type="compositionally biased region" description="Basic and acidic residues" evidence="30">
    <location>
        <begin position="1352"/>
        <end position="1367"/>
    </location>
</feature>
<feature type="region of interest" description="Disordered" evidence="30">
    <location>
        <begin position="1829"/>
        <end position="1917"/>
    </location>
</feature>
<keyword evidence="16" id="KW-0862">Zinc</keyword>
<keyword evidence="7" id="KW-0488">Methylation</keyword>
<dbReference type="InterPro" id="IPR041430">
    <property type="entry name" value="ADD_ATRX"/>
</dbReference>
<dbReference type="InterPro" id="IPR025766">
    <property type="entry name" value="ADD"/>
</dbReference>
<evidence type="ECO:0000256" key="26">
    <source>
        <dbReference type="ARBA" id="ARBA00031106"/>
    </source>
</evidence>
<feature type="compositionally biased region" description="Basic and acidic residues" evidence="30">
    <location>
        <begin position="1331"/>
        <end position="1340"/>
    </location>
</feature>
<dbReference type="Pfam" id="PF00271">
    <property type="entry name" value="Helicase_C"/>
    <property type="match status" value="1"/>
</dbReference>
<evidence type="ECO:0000256" key="9">
    <source>
        <dbReference type="ARBA" id="ARBA00022553"/>
    </source>
</evidence>
<dbReference type="GO" id="GO:0031509">
    <property type="term" value="P:subtelomeric heterochromatin formation"/>
    <property type="evidence" value="ECO:0007669"/>
    <property type="project" value="UniProtKB-ARBA"/>
</dbReference>
<evidence type="ECO:0000256" key="1">
    <source>
        <dbReference type="ARBA" id="ARBA00004322"/>
    </source>
</evidence>
<dbReference type="InterPro" id="IPR052131">
    <property type="entry name" value="ATRX_domain-containing"/>
</dbReference>
<keyword evidence="20" id="KW-0779">Telomere</keyword>
<feature type="region of interest" description="Disordered" evidence="30">
    <location>
        <begin position="231"/>
        <end position="250"/>
    </location>
</feature>
<dbReference type="FunFam" id="1.20.120.850:FF:000001">
    <property type="entry name" value="transcriptional regulator ATRX isoform X1"/>
    <property type="match status" value="1"/>
</dbReference>
<evidence type="ECO:0000256" key="6">
    <source>
        <dbReference type="ARBA" id="ARBA00022454"/>
    </source>
</evidence>
<dbReference type="GO" id="GO:0000781">
    <property type="term" value="C:chromosome, telomeric region"/>
    <property type="evidence" value="ECO:0007669"/>
    <property type="project" value="UniProtKB-SubCell"/>
</dbReference>
<feature type="compositionally biased region" description="Basic and acidic residues" evidence="30">
    <location>
        <begin position="978"/>
        <end position="1061"/>
    </location>
</feature>
<dbReference type="GO" id="GO:0003677">
    <property type="term" value="F:DNA binding"/>
    <property type="evidence" value="ECO:0007669"/>
    <property type="project" value="UniProtKB-KW"/>
</dbReference>
<evidence type="ECO:0000313" key="34">
    <source>
        <dbReference type="Ensembl" id="ENSSSCP00050022729.1"/>
    </source>
</evidence>
<dbReference type="Gene3D" id="3.40.50.300">
    <property type="entry name" value="P-loop containing nucleotide triphosphate hydrolases"/>
    <property type="match status" value="2"/>
</dbReference>
<dbReference type="FunFam" id="3.40.50.300:FF:000377">
    <property type="entry name" value="transcriptional regulator ATRX isoform X1"/>
    <property type="match status" value="1"/>
</dbReference>
<feature type="compositionally biased region" description="Acidic residues" evidence="30">
    <location>
        <begin position="53"/>
        <end position="68"/>
    </location>
</feature>
<feature type="domain" description="Helicase ATP-binding" evidence="31">
    <location>
        <begin position="1497"/>
        <end position="1684"/>
    </location>
</feature>
<reference evidence="34" key="1">
    <citation type="submission" date="2025-08" db="UniProtKB">
        <authorList>
            <consortium name="Ensembl"/>
        </authorList>
    </citation>
    <scope>IDENTIFICATION</scope>
</reference>
<dbReference type="PROSITE" id="PS51194">
    <property type="entry name" value="HELICASE_CTER"/>
    <property type="match status" value="1"/>
</dbReference>
<dbReference type="CDD" id="cd18793">
    <property type="entry name" value="SF2_C_SNF"/>
    <property type="match status" value="1"/>
</dbReference>
<keyword evidence="9" id="KW-0597">Phosphoprotein</keyword>
<keyword evidence="25" id="KW-0539">Nucleus</keyword>
<dbReference type="Ensembl" id="ENSSSCT00050053971.1">
    <property type="protein sequence ID" value="ENSSSCP00050022729.1"/>
    <property type="gene ID" value="ENSSSCG00050039821.1"/>
</dbReference>
<evidence type="ECO:0000256" key="2">
    <source>
        <dbReference type="ARBA" id="ARBA00004574"/>
    </source>
</evidence>
<evidence type="ECO:0000256" key="25">
    <source>
        <dbReference type="ARBA" id="ARBA00023242"/>
    </source>
</evidence>
<keyword evidence="6" id="KW-0158">Chromosome</keyword>
<evidence type="ECO:0000256" key="7">
    <source>
        <dbReference type="ARBA" id="ARBA00022481"/>
    </source>
</evidence>
<evidence type="ECO:0000256" key="20">
    <source>
        <dbReference type="ARBA" id="ARBA00022895"/>
    </source>
</evidence>
<comment type="similarity">
    <text evidence="3">Belongs to the SNF2/RAD54 helicase family.</text>
</comment>
<dbReference type="PANTHER" id="PTHR46357">
    <property type="entry name" value="TRANSCRIPTIONAL REGULATOR ATRX"/>
    <property type="match status" value="1"/>
</dbReference>
<evidence type="ECO:0000256" key="29">
    <source>
        <dbReference type="ARBA" id="ARBA00047995"/>
    </source>
</evidence>
<keyword evidence="22" id="KW-0238">DNA-binding</keyword>
<feature type="compositionally biased region" description="Basic and acidic residues" evidence="30">
    <location>
        <begin position="1276"/>
        <end position="1291"/>
    </location>
</feature>
<dbReference type="Pfam" id="PF17981">
    <property type="entry name" value="ADD_ATRX"/>
    <property type="match status" value="1"/>
</dbReference>
<feature type="compositionally biased region" description="Basic residues" evidence="30">
    <location>
        <begin position="1845"/>
        <end position="1855"/>
    </location>
</feature>
<feature type="compositionally biased region" description="Basic residues" evidence="30">
    <location>
        <begin position="717"/>
        <end position="731"/>
    </location>
</feature>
<sequence length="2333" mass="264514">MNQSTDKISGSGNNSEMMENSREEGASSSEKSKSSGSSRSKRKPSIVTKYVESDDEKPLDEAVNEDASNENSENDITMQSLPKEDGLHGIVSCTACGQQVNHFQKDSIYRHPSLQVLICKNCFKYYMSDDISRDSDGMDEQCRWCAEGGNLICCDFCHNAFCKKCILRNLGRKELSTIMDENNQWYCYICHPEPLLDLVTACNSVFENLEQLLQQNKKKIKVDNEKSSKVYDHTPRFSPKKNSSNCNGEEKKLDDSCSGSVTYSYSALIVPKEMIKKAKKLIETTANMNSSYVKFLKQAADNLEINTATKLRQLKAFKSVLADIKKAHLALEEDLNSEIRALDAINKEKNTKEHKVIDAKSETKVRKGEKPCALERKDISKSEAKLSRKLVDSEHLDQSVAVEEQRADKSSSGEHKKSDKKEEPQYEPANTSEDLDMDIVSVPSSVPEDIFENLETAMEVQSSADYQGDGNSGTEQELESSVKLNVTSKDSRGGIKSKTTAKVTKELYVKLTPVSLSNSPVKGADCQEVPQDKDGYKSSGLNTKPENCGLGQEKNDNEHLVESEVPVLSEESDLRRSPRVKTTPLRRQTETHPATSNSDEENNETIKEKQKLSVPMRKKDKRNSSDSAIDNPKPNKLPKSKQSEIVDQNSDSDEMLAILKEVSRMSHSSSSDTDVNETHTNHEKTLYDVKTQAGKDDKGKRKRKSSTSGSDFDIKKGKSAKRSMISKKKRQNPSESSNYDSELEKEIKSMSKIGSARTTKKRVPNKEDYDSSDDEKHSKKGMDNQGQKSLRTVQEGSSDDAERKQERENFSSTEGTIDKDTTIMELRDRLSKKQQPSISSDAAKLSSGKEESFSPEDKKVAETREKSKHLKTKTCRKVQGGLSDVAEKFSKKEQSDESSEDDKKQNKKGTEEKEKKTIDLKKKVIKMEQQYESSSDSTEKLPEGEEICHFSKGIKQNKSDTTDREKKSKKIKDKTSKKKNELSDNAEKLPGKRDSCDSSEDKKSKNETSGREKKRCNLPEKCSRKRQDCSSSDTEKYSMKEDGHDSSDKRLKRIELRERRNLNSKRNTKEVQSGSSSSDVEESSEDNKKLKKQRATAKKKAGSIKEKMRNSLRASTKRKQADITSSSSSDIGDDDQNSLGEGSSDEQKIKPVTENLVLSSHTGFCQSSGDEALSKSVPVTVDDDDDDNDPENRIAKKMLLEEIKANLSSDEDGSSDDESEEGKKRTGKHNEENLGEEEAKNQVSSESDSDSEESKKPRYRHRLLRHKLTVSDGESGEDKKTKPKEHKEAKGRNRRKVSSEDSEDSDFQESGVSEEVSESEDEQRPRTRSAKKAELEENQRSYKQKKKRRRIKVQEDSSSENKSHSEEEDKEEEDEEEEEEDENDDSKSPGKGRKKIRKILKDDKLRTETQNALKEEEERRKRIAEREREREKLREVIEIEDASPTKCPITTKLVLDEDEETKEPLVQVHRNMVIKLKPHQVDGVQFMWDCCCESVKKTKKSPGSGCILAHCMGLGKTLQVVSFLHTVLLCDKLDFSTALVVCPLNTALNWMNEFEKWQEGLKDDEKLEVSELATVKRPQERSYMLQRWQEDGGVMIIGYEMYRNLAQGRNVKSRKLKEIFNKALVDPGPDFVVCDEGHILKNEASAVSKAMNSIRSRRRIILTGTPLQNNLIEYHCMVNFIKENLLGSIKEFRNRFINPIQNGQCADSTMVDVRVMKKRAHILYEMLAGCVQRKDYTALTKFLPPKHEYVLAVRMTPIQCKLYQYYLDHLTGVGNSSEGGRGKAGAKLFQDFQMLSRIWTHPWCLQLDYISKENKGYFDEDSMDEFIASDSDETSMSLSSDDFTKKKKTKGKRGKKDSSSSGSGSDNDVEVIKVWNSRSRGGGEGNVDETGNNPSVSLKLEESKAASSSNPSSPAPDWYKDFVTDADAEVLEHSGKMVLLFEILRMAEEIGDKVLVFSQSLISLDLIEDFLELASREKTEDKDKPLIYKGEGKWLRNIDYYRLDGSTTAQSRKKWAEEFNDETNVRGRLFIISTKAGSLGINLVAANRVIIFDASWNPSYDIQSIFRVYRFGQTKPVYVYRFLAQGTMEDKIYDRQVTKQSLSFRVVDQQQVERHFTMNELTELYTFEPDLLDDPNSEKKKKRDTPMLPKDTILAELLQIHKEHIVGYHEHDSLLDHKEEEELTEEERKAAWAEYEAEKKGLTMRFNIPTGTNLPPVSFNSQTPYIPFNLGALSAMSNQQLEDLINQGREKVVEATNSVTAVRIQPLEDIISAVWKENMNLSEAQVQALALSRQASQELDVKRREAIYNDVLTKQQMVRIRTISRLCLIFLNL</sequence>
<feature type="compositionally biased region" description="Basic and acidic residues" evidence="30">
    <location>
        <begin position="764"/>
        <end position="782"/>
    </location>
</feature>
<dbReference type="SUPFAM" id="SSF57903">
    <property type="entry name" value="FYVE/PHD zinc finger"/>
    <property type="match status" value="1"/>
</dbReference>
<keyword evidence="24" id="KW-0234">DNA repair</keyword>
<feature type="compositionally biased region" description="Low complexity" evidence="30">
    <location>
        <begin position="9"/>
        <end position="18"/>
    </location>
</feature>
<feature type="compositionally biased region" description="Basic residues" evidence="30">
    <location>
        <begin position="1089"/>
        <end position="1102"/>
    </location>
</feature>
<keyword evidence="12" id="KW-0227">DNA damage</keyword>
<dbReference type="Gene3D" id="3.40.50.10810">
    <property type="entry name" value="Tandem AAA-ATPase domain"/>
    <property type="match status" value="1"/>
</dbReference>
<dbReference type="GO" id="GO:0006281">
    <property type="term" value="P:DNA repair"/>
    <property type="evidence" value="ECO:0007669"/>
    <property type="project" value="UniProtKB-KW"/>
</dbReference>
<keyword evidence="11" id="KW-0547">Nucleotide-binding</keyword>
<gene>
    <name evidence="34" type="primary">ATRX</name>
</gene>
<evidence type="ECO:0000256" key="23">
    <source>
        <dbReference type="ARBA" id="ARBA00023163"/>
    </source>
</evidence>
<dbReference type="SMART" id="SM00490">
    <property type="entry name" value="HELICc"/>
    <property type="match status" value="1"/>
</dbReference>
<feature type="compositionally biased region" description="Basic and acidic residues" evidence="30">
    <location>
        <begin position="390"/>
        <end position="424"/>
    </location>
</feature>
<dbReference type="GO" id="GO:0003678">
    <property type="term" value="F:DNA helicase activity"/>
    <property type="evidence" value="ECO:0007669"/>
    <property type="project" value="UniProtKB-EC"/>
</dbReference>
<evidence type="ECO:0000256" key="4">
    <source>
        <dbReference type="ARBA" id="ARBA00012551"/>
    </source>
</evidence>
<evidence type="ECO:0000256" key="15">
    <source>
        <dbReference type="ARBA" id="ARBA00022806"/>
    </source>
</evidence>
<keyword evidence="10" id="KW-0479">Metal-binding</keyword>
<dbReference type="GO" id="GO:0010564">
    <property type="term" value="P:regulation of cell cycle process"/>
    <property type="evidence" value="ECO:0007669"/>
    <property type="project" value="UniProtKB-ARBA"/>
</dbReference>
<evidence type="ECO:0000256" key="3">
    <source>
        <dbReference type="ARBA" id="ARBA00007025"/>
    </source>
</evidence>
<evidence type="ECO:0000256" key="21">
    <source>
        <dbReference type="ARBA" id="ARBA00023015"/>
    </source>
</evidence>
<evidence type="ECO:0000256" key="24">
    <source>
        <dbReference type="ARBA" id="ARBA00023204"/>
    </source>
</evidence>
<evidence type="ECO:0000256" key="18">
    <source>
        <dbReference type="ARBA" id="ARBA00022843"/>
    </source>
</evidence>
<dbReference type="PROSITE" id="PS51192">
    <property type="entry name" value="HELICASE_ATP_BIND_1"/>
    <property type="match status" value="1"/>
</dbReference>
<keyword evidence="19" id="KW-0156">Chromatin regulator</keyword>
<feature type="compositionally biased region" description="Basic and acidic residues" evidence="30">
    <location>
        <begin position="937"/>
        <end position="949"/>
    </location>
</feature>
<dbReference type="GO" id="GO:0016605">
    <property type="term" value="C:PML body"/>
    <property type="evidence" value="ECO:0007669"/>
    <property type="project" value="UniProtKB-SubCell"/>
</dbReference>
<protein>
    <recommendedName>
        <fullName evidence="5">Transcriptional regulator ATRX</fullName>
        <ecNumber evidence="4">3.6.4.12</ecNumber>
    </recommendedName>
    <alternativeName>
        <fullName evidence="26">ATP-dependent helicase ATRX</fullName>
    </alternativeName>
    <alternativeName>
        <fullName evidence="27">X-linked nuclear protein</fullName>
    </alternativeName>
</protein>
<feature type="compositionally biased region" description="Basic and acidic residues" evidence="30">
    <location>
        <begin position="1190"/>
        <end position="1204"/>
    </location>
</feature>
<feature type="compositionally biased region" description="Basic and acidic residues" evidence="30">
    <location>
        <begin position="1221"/>
        <end position="1240"/>
    </location>
</feature>
<evidence type="ECO:0000256" key="28">
    <source>
        <dbReference type="ARBA" id="ARBA00046653"/>
    </source>
</evidence>
<dbReference type="GO" id="GO:0003682">
    <property type="term" value="F:chromatin binding"/>
    <property type="evidence" value="ECO:0007669"/>
    <property type="project" value="UniProtKB-ARBA"/>
</dbReference>
<dbReference type="GO" id="GO:0016787">
    <property type="term" value="F:hydrolase activity"/>
    <property type="evidence" value="ECO:0007669"/>
    <property type="project" value="UniProtKB-KW"/>
</dbReference>